<feature type="region of interest" description="Disordered" evidence="1">
    <location>
        <begin position="622"/>
        <end position="711"/>
    </location>
</feature>
<feature type="compositionally biased region" description="Polar residues" evidence="1">
    <location>
        <begin position="649"/>
        <end position="667"/>
    </location>
</feature>
<accession>A0AAN6NB73</accession>
<feature type="compositionally biased region" description="Basic and acidic residues" evidence="1">
    <location>
        <begin position="293"/>
        <end position="303"/>
    </location>
</feature>
<feature type="region of interest" description="Disordered" evidence="1">
    <location>
        <begin position="178"/>
        <end position="197"/>
    </location>
</feature>
<sequence length="1007" mass="111263">MDGLHVPADWESPVPPLRPASVPPALDAHSGIRDSITGDCVHARVICLIVGSHTFSAEGKAKDENQCPMLLCQCKKRFSDLPSMLIHLEKDCPVVRSWESSRAQASSQDCNDRCPWRWTKSLLCSVKQALFMKSWKSLRRRPSKKHSEPERESSFDHVQSYVPSGAQELPVTEKFELEGDDEISNAPFRPQGYELPTRELPTHPLAELGSELPPKPTTRPPPPYAPVSSSTGVSVMSDTTASTPGRPDMFTPQPSIVTNSTSGLSLLSIPTTVDDDASSFTGGPLCESPARLDGGKGFKDDLPVRPLPQRLEKPKHVSWRSTTTSASSQVSSFDAPLEANSMSTPPLKSARQLPGLTTEYHTGSASVPERGTHAAPPRHWPAARQDLPLLAELRRALLVTVGRRIDVDDVLSDGMDELKRKLNSDESGPLFDRYCFANLVVAMAEVLGSRHIPRDVYESLCQERSAYIDPNGQKTLSWRFFEVAKYFLAGLQSHLHSDLRHKCDVHCNVSMKRSMTLNDLELLQRQFPSMSLDHAKVRIIQDSMISTREVEMSLVLDLEARHRLTATDFFGKYLPAVGKLCDGHYCPSFNRRRHLLWTLDFMNLWFQSRRDSKLNQQALAPLPSAVPMSPPPIPPPARPPARHGPSAIGSDQSWQNPWNPIPSTVNDFSAVYPSPPPQTTLTHQPPTAGPQPPMLEPAHPEFTNDSTDGQPGDLSLPPCDFETDFAGPPQPVVDDPPRQPPAVAPTTSLLGQELESRHQPSFSQMPPFDFSLPPTPQKTGQWIPETPQSLPRTPALQRNPNPSKLRTCCKLCNFRPASGPGQQKKLRKHEETRGHITKMKKDADQFEEDEKTQEKRFPCGWTIANADGSTSICGAVYNRRDNLQGHVKNAHLAETHRNGMGPGDEGQNATFACRWNILDAVMCPKVFASKDDLQQHLSKEHILIMDGKGNVAGISPHRDGSMPRKREGLPSEEPDDLSHAQGRPPKRPRTGGAAEPTMMFGGMMGGC</sequence>
<feature type="region of interest" description="Disordered" evidence="1">
    <location>
        <begin position="287"/>
        <end position="349"/>
    </location>
</feature>
<feature type="compositionally biased region" description="Basic and acidic residues" evidence="1">
    <location>
        <begin position="145"/>
        <end position="155"/>
    </location>
</feature>
<feature type="region of interest" description="Disordered" evidence="1">
    <location>
        <begin position="949"/>
        <end position="1007"/>
    </location>
</feature>
<dbReference type="Proteomes" id="UP001303473">
    <property type="component" value="Unassembled WGS sequence"/>
</dbReference>
<feature type="region of interest" description="Disordered" evidence="1">
    <location>
        <begin position="140"/>
        <end position="170"/>
    </location>
</feature>
<proteinExistence type="predicted"/>
<feature type="compositionally biased region" description="Pro residues" evidence="1">
    <location>
        <begin position="628"/>
        <end position="639"/>
    </location>
</feature>
<evidence type="ECO:0000256" key="1">
    <source>
        <dbReference type="SAM" id="MobiDB-lite"/>
    </source>
</evidence>
<feature type="region of interest" description="Disordered" evidence="1">
    <location>
        <begin position="204"/>
        <end position="253"/>
    </location>
</feature>
<name>A0AAN6NB73_9PEZI</name>
<keyword evidence="3" id="KW-1185">Reference proteome</keyword>
<gene>
    <name evidence="2" type="ORF">QBC46DRAFT_339500</name>
</gene>
<reference evidence="3" key="1">
    <citation type="journal article" date="2023" name="Mol. Phylogenet. Evol.">
        <title>Genome-scale phylogeny and comparative genomics of the fungal order Sordariales.</title>
        <authorList>
            <person name="Hensen N."/>
            <person name="Bonometti L."/>
            <person name="Westerberg I."/>
            <person name="Brannstrom I.O."/>
            <person name="Guillou S."/>
            <person name="Cros-Aarteil S."/>
            <person name="Calhoun S."/>
            <person name="Haridas S."/>
            <person name="Kuo A."/>
            <person name="Mondo S."/>
            <person name="Pangilinan J."/>
            <person name="Riley R."/>
            <person name="LaButti K."/>
            <person name="Andreopoulos B."/>
            <person name="Lipzen A."/>
            <person name="Chen C."/>
            <person name="Yan M."/>
            <person name="Daum C."/>
            <person name="Ng V."/>
            <person name="Clum A."/>
            <person name="Steindorff A."/>
            <person name="Ohm R.A."/>
            <person name="Martin F."/>
            <person name="Silar P."/>
            <person name="Natvig D.O."/>
            <person name="Lalanne C."/>
            <person name="Gautier V."/>
            <person name="Ament-Velasquez S.L."/>
            <person name="Kruys A."/>
            <person name="Hutchinson M.I."/>
            <person name="Powell A.J."/>
            <person name="Barry K."/>
            <person name="Miller A.N."/>
            <person name="Grigoriev I.V."/>
            <person name="Debuchy R."/>
            <person name="Gladieux P."/>
            <person name="Hiltunen Thoren M."/>
            <person name="Johannesson H."/>
        </authorList>
    </citation>
    <scope>NUCLEOTIDE SEQUENCE [LARGE SCALE GENOMIC DNA]</scope>
    <source>
        <strain evidence="3">CBS 340.73</strain>
    </source>
</reference>
<dbReference type="EMBL" id="MU853773">
    <property type="protein sequence ID" value="KAK3942550.1"/>
    <property type="molecule type" value="Genomic_DNA"/>
</dbReference>
<protein>
    <submittedName>
        <fullName evidence="2">Uncharacterized protein</fullName>
    </submittedName>
</protein>
<dbReference type="AlphaFoldDB" id="A0AAN6NB73"/>
<feature type="compositionally biased region" description="Basic and acidic residues" evidence="1">
    <location>
        <begin position="956"/>
        <end position="969"/>
    </location>
</feature>
<dbReference type="Gene3D" id="3.30.160.60">
    <property type="entry name" value="Classic Zinc Finger"/>
    <property type="match status" value="1"/>
</dbReference>
<evidence type="ECO:0000313" key="2">
    <source>
        <dbReference type="EMBL" id="KAK3942550.1"/>
    </source>
</evidence>
<feature type="compositionally biased region" description="Polar residues" evidence="1">
    <location>
        <begin position="232"/>
        <end position="243"/>
    </location>
</feature>
<organism evidence="2 3">
    <name type="scientific">Diplogelasinospora grovesii</name>
    <dbReference type="NCBI Taxonomy" id="303347"/>
    <lineage>
        <taxon>Eukaryota</taxon>
        <taxon>Fungi</taxon>
        <taxon>Dikarya</taxon>
        <taxon>Ascomycota</taxon>
        <taxon>Pezizomycotina</taxon>
        <taxon>Sordariomycetes</taxon>
        <taxon>Sordariomycetidae</taxon>
        <taxon>Sordariales</taxon>
        <taxon>Diplogelasinosporaceae</taxon>
        <taxon>Diplogelasinospora</taxon>
    </lineage>
</organism>
<feature type="compositionally biased region" description="Low complexity" evidence="1">
    <location>
        <begin position="321"/>
        <end position="332"/>
    </location>
</feature>
<evidence type="ECO:0000313" key="3">
    <source>
        <dbReference type="Proteomes" id="UP001303473"/>
    </source>
</evidence>
<feature type="compositionally biased region" description="Pro residues" evidence="1">
    <location>
        <begin position="213"/>
        <end position="225"/>
    </location>
</feature>
<comment type="caution">
    <text evidence="2">The sequence shown here is derived from an EMBL/GenBank/DDBJ whole genome shotgun (WGS) entry which is preliminary data.</text>
</comment>